<feature type="region of interest" description="Disordered" evidence="5">
    <location>
        <begin position="151"/>
        <end position="177"/>
    </location>
</feature>
<protein>
    <recommendedName>
        <fullName evidence="6">HIT-type domain-containing protein</fullName>
    </recommendedName>
</protein>
<dbReference type="GO" id="GO:0000463">
    <property type="term" value="P:maturation of LSU-rRNA from tricistronic rRNA transcript (SSU-rRNA, 5.8S rRNA, LSU-rRNA)"/>
    <property type="evidence" value="ECO:0007669"/>
    <property type="project" value="TreeGrafter"/>
</dbReference>
<gene>
    <name evidence="7" type="ORF">HYFRA_00008514</name>
</gene>
<dbReference type="PANTHER" id="PTHR13483">
    <property type="entry name" value="BOX C_D SNORNA PROTEIN 1-RELATED"/>
    <property type="match status" value="1"/>
</dbReference>
<evidence type="ECO:0000256" key="1">
    <source>
        <dbReference type="ARBA" id="ARBA00022723"/>
    </source>
</evidence>
<dbReference type="GO" id="GO:0070761">
    <property type="term" value="C:pre-snoRNP complex"/>
    <property type="evidence" value="ECO:0007669"/>
    <property type="project" value="TreeGrafter"/>
</dbReference>
<accession>A0A9N9PIR7</accession>
<proteinExistence type="predicted"/>
<dbReference type="PROSITE" id="PS51083">
    <property type="entry name" value="ZF_HIT"/>
    <property type="match status" value="1"/>
</dbReference>
<dbReference type="PANTHER" id="PTHR13483:SF11">
    <property type="entry name" value="ZINC FINGER HIT DOMAIN-CONTAINING PROTEIN 3"/>
    <property type="match status" value="1"/>
</dbReference>
<dbReference type="EMBL" id="CAJVRL010000058">
    <property type="protein sequence ID" value="CAG8954829.1"/>
    <property type="molecule type" value="Genomic_DNA"/>
</dbReference>
<organism evidence="7 8">
    <name type="scientific">Hymenoscyphus fraxineus</name>
    <dbReference type="NCBI Taxonomy" id="746836"/>
    <lineage>
        <taxon>Eukaryota</taxon>
        <taxon>Fungi</taxon>
        <taxon>Dikarya</taxon>
        <taxon>Ascomycota</taxon>
        <taxon>Pezizomycotina</taxon>
        <taxon>Leotiomycetes</taxon>
        <taxon>Helotiales</taxon>
        <taxon>Helotiaceae</taxon>
        <taxon>Hymenoscyphus</taxon>
    </lineage>
</organism>
<sequence>MGSMADTSAPPLIEDVTEAKPQVATAANGATTSSSSELQSPAAQAPTKEKTCGVCHEMEGKYKCPLCFLPYCSVACSKIHKPTHPLEPQLPSKPKATVPIVDSIVPRPGTVAAAGFKGPFAALDDAKELQTLFMKYPRLVAQLTKINTATLPPTGEENSSALHGMQKKGGKKEQWNSDRGMQKGLEALRKARDDGDGDGEGVREFSKLILQILSGNEARNTEVLIQKEMQEENARIIKNMLDQEMG</sequence>
<dbReference type="OrthoDB" id="18412at2759"/>
<feature type="domain" description="HIT-type" evidence="6">
    <location>
        <begin position="52"/>
        <end position="86"/>
    </location>
</feature>
<feature type="region of interest" description="Disordered" evidence="5">
    <location>
        <begin position="1"/>
        <end position="43"/>
    </location>
</feature>
<evidence type="ECO:0000313" key="7">
    <source>
        <dbReference type="EMBL" id="CAG8954829.1"/>
    </source>
</evidence>
<name>A0A9N9PIR7_9HELO</name>
<keyword evidence="8" id="KW-1185">Reference proteome</keyword>
<feature type="compositionally biased region" description="Low complexity" evidence="5">
    <location>
        <begin position="24"/>
        <end position="36"/>
    </location>
</feature>
<reference evidence="7" key="1">
    <citation type="submission" date="2021-07" db="EMBL/GenBank/DDBJ databases">
        <authorList>
            <person name="Durling M."/>
        </authorList>
    </citation>
    <scope>NUCLEOTIDE SEQUENCE</scope>
</reference>
<dbReference type="GO" id="GO:0008270">
    <property type="term" value="F:zinc ion binding"/>
    <property type="evidence" value="ECO:0007669"/>
    <property type="project" value="UniProtKB-UniRule"/>
</dbReference>
<evidence type="ECO:0000256" key="3">
    <source>
        <dbReference type="ARBA" id="ARBA00022833"/>
    </source>
</evidence>
<dbReference type="GO" id="GO:0000492">
    <property type="term" value="P:box C/D snoRNP assembly"/>
    <property type="evidence" value="ECO:0007669"/>
    <property type="project" value="TreeGrafter"/>
</dbReference>
<dbReference type="AlphaFoldDB" id="A0A9N9PIR7"/>
<evidence type="ECO:0000259" key="6">
    <source>
        <dbReference type="PROSITE" id="PS51083"/>
    </source>
</evidence>
<evidence type="ECO:0000256" key="2">
    <source>
        <dbReference type="ARBA" id="ARBA00022771"/>
    </source>
</evidence>
<dbReference type="InterPro" id="IPR051639">
    <property type="entry name" value="BCD1"/>
</dbReference>
<evidence type="ECO:0000256" key="5">
    <source>
        <dbReference type="SAM" id="MobiDB-lite"/>
    </source>
</evidence>
<dbReference type="Pfam" id="PF04438">
    <property type="entry name" value="zf-HIT"/>
    <property type="match status" value="1"/>
</dbReference>
<dbReference type="GO" id="GO:0048254">
    <property type="term" value="P:snoRNA localization"/>
    <property type="evidence" value="ECO:0007669"/>
    <property type="project" value="TreeGrafter"/>
</dbReference>
<evidence type="ECO:0000256" key="4">
    <source>
        <dbReference type="PROSITE-ProRule" id="PRU00453"/>
    </source>
</evidence>
<dbReference type="InterPro" id="IPR007529">
    <property type="entry name" value="Znf_HIT"/>
</dbReference>
<dbReference type="CDD" id="cd23024">
    <property type="entry name" value="zf-HIT_ZNHIT2-3"/>
    <property type="match status" value="1"/>
</dbReference>
<evidence type="ECO:0000313" key="8">
    <source>
        <dbReference type="Proteomes" id="UP000696280"/>
    </source>
</evidence>
<keyword evidence="1" id="KW-0479">Metal-binding</keyword>
<comment type="caution">
    <text evidence="7">The sequence shown here is derived from an EMBL/GenBank/DDBJ whole genome shotgun (WGS) entry which is preliminary data.</text>
</comment>
<dbReference type="SUPFAM" id="SSF144232">
    <property type="entry name" value="HIT/MYND zinc finger-like"/>
    <property type="match status" value="1"/>
</dbReference>
<keyword evidence="2 4" id="KW-0863">Zinc-finger</keyword>
<dbReference type="GO" id="GO:0005634">
    <property type="term" value="C:nucleus"/>
    <property type="evidence" value="ECO:0007669"/>
    <property type="project" value="TreeGrafter"/>
</dbReference>
<dbReference type="Proteomes" id="UP000696280">
    <property type="component" value="Unassembled WGS sequence"/>
</dbReference>
<feature type="compositionally biased region" description="Polar residues" evidence="5">
    <location>
        <begin position="151"/>
        <end position="161"/>
    </location>
</feature>
<keyword evidence="3" id="KW-0862">Zinc</keyword>
<dbReference type="Gene3D" id="3.30.60.190">
    <property type="match status" value="1"/>
</dbReference>